<sequence length="62" mass="7026">MIKLIKEIFNTENLKKAMVYGAMANPNIGTVELEHLSNVLRNMDVKNINKSINKEVNIKKVA</sequence>
<proteinExistence type="predicted"/>
<dbReference type="AlphaFoldDB" id="A0A0B5QMZ8"/>
<accession>A0A0B5QMZ8</accession>
<dbReference type="OrthoDB" id="1932192at2"/>
<evidence type="ECO:0000313" key="1">
    <source>
        <dbReference type="EMBL" id="AJH02191.1"/>
    </source>
</evidence>
<organism evidence="1 2">
    <name type="scientific">Clostridium beijerinckii</name>
    <name type="common">Clostridium MP</name>
    <dbReference type="NCBI Taxonomy" id="1520"/>
    <lineage>
        <taxon>Bacteria</taxon>
        <taxon>Bacillati</taxon>
        <taxon>Bacillota</taxon>
        <taxon>Clostridia</taxon>
        <taxon>Eubacteriales</taxon>
        <taxon>Clostridiaceae</taxon>
        <taxon>Clostridium</taxon>
    </lineage>
</organism>
<name>A0A0B5QMZ8_CLOBE</name>
<dbReference type="EMBL" id="CP010086">
    <property type="protein sequence ID" value="AJH02191.1"/>
    <property type="molecule type" value="Genomic_DNA"/>
</dbReference>
<protein>
    <submittedName>
        <fullName evidence="1">Uncharacterized protein</fullName>
    </submittedName>
</protein>
<dbReference type="KEGG" id="cbei:LF65_05684"/>
<evidence type="ECO:0000313" key="2">
    <source>
        <dbReference type="Proteomes" id="UP000031866"/>
    </source>
</evidence>
<dbReference type="Proteomes" id="UP000031866">
    <property type="component" value="Chromosome"/>
</dbReference>
<dbReference type="RefSeq" id="WP_041900693.1">
    <property type="nucleotide sequence ID" value="NZ_CP010086.2"/>
</dbReference>
<reference evidence="2" key="1">
    <citation type="submission" date="2014-12" db="EMBL/GenBank/DDBJ databases">
        <title>Genome sequence of Clostridium beijerinckii strain 59B.</title>
        <authorList>
            <person name="Little G.T."/>
            <person name="Minton N.P."/>
        </authorList>
    </citation>
    <scope>NUCLEOTIDE SEQUENCE [LARGE SCALE GENOMIC DNA]</scope>
    <source>
        <strain evidence="2">59B</strain>
    </source>
</reference>
<gene>
    <name evidence="1" type="ORF">LF65_05684</name>
</gene>